<sequence length="887" mass="99096">MRLCTVALFQTFLLAYLYFIYPSSGVPHQILLDSDIDTDDFFAILYLLKQNRSEFNLKAITINANTWTDAGHAVNHVYDILYMMGRDDIPVGIGGEGGILHNGKILPNVGGYLPLIEQELSTVGGCRYRQAIPPGFGGLLDTDSNYGIRKEFLPQGERHYSPLKQPTAQEVMLEALSSGITTVVLLGAHTNFAIFLKTYPHLKKNVDHVYVMGGAVRSHNPTGCCPKDTNSSCSPGLCGDRGNLFTGYHSNPFAEFNIFGDPFSAYQVIHSGLPITLVPLDATNTILINKEFFTAFEQTQHTYEAQYCFESLKIVRDTWFDNEFFTSYFMWDSFTSGVVVSSIRNGHINTEDNEFAELKYINITVVTSNKPYGIQDGSNPFFDDRIVPKFQLSKGVHSGHVQTGLGDPFCFVPNGQGKCQDGYTKEVYGMEGVRVLLATKAKPNHNIHSLLNREFYTSFLDTLNNPHQTAKFNLKTEFPYYKEVLYEPNLKATPLGKPIIFDMDMSPGDFITLFYLLKLPVELIDIKGITVNGNGWGNSATIDIIYDVLHMMGRDDIPVGLGEFFALGQTYPFFREVGDCKYRRAIPHGGGGFLDCDTLFGLARDLPRSPRRYTSQNSVEYGAPRNTDHPELRQPRAKEIWKNVSRELKPGSKVTILTTGPLTNIANLLAFDTNSSSNIEHLYIVGGNIGEDNRFPQGNVFSVPSNTNAEFNMFLDPLAAKKVIAAKLNMTLIPVNIQRKASLLPQLLRELNMPRKTPEAMFVQRLLSIMEHLRETKHVYNHLDMFLGEVVGAAIMMDEPEIRVKTKLMPVRVAAIGDVAADGWTIVDHSKGNPIRVVEDLDFSNYYWHVATMLNDKAQSAIIANYSEQKLLWSTPPSPSPSPSPSS</sequence>
<dbReference type="AlphaFoldDB" id="A0AA38GBP6"/>
<reference evidence="4 5" key="1">
    <citation type="journal article" date="2021" name="Nat. Plants">
        <title>The Taxus genome provides insights into paclitaxel biosynthesis.</title>
        <authorList>
            <person name="Xiong X."/>
            <person name="Gou J."/>
            <person name="Liao Q."/>
            <person name="Li Y."/>
            <person name="Zhou Q."/>
            <person name="Bi G."/>
            <person name="Li C."/>
            <person name="Du R."/>
            <person name="Wang X."/>
            <person name="Sun T."/>
            <person name="Guo L."/>
            <person name="Liang H."/>
            <person name="Lu P."/>
            <person name="Wu Y."/>
            <person name="Zhang Z."/>
            <person name="Ro D.K."/>
            <person name="Shang Y."/>
            <person name="Huang S."/>
            <person name="Yan J."/>
        </authorList>
    </citation>
    <scope>NUCLEOTIDE SEQUENCE [LARGE SCALE GENOMIC DNA]</scope>
    <source>
        <strain evidence="4">Ta-2019</strain>
    </source>
</reference>
<comment type="similarity">
    <text evidence="1">Belongs to the IUNH family.</text>
</comment>
<evidence type="ECO:0000256" key="2">
    <source>
        <dbReference type="SAM" id="MobiDB-lite"/>
    </source>
</evidence>
<comment type="caution">
    <text evidence="4">The sequence shown here is derived from an EMBL/GenBank/DDBJ whole genome shotgun (WGS) entry which is preliminary data.</text>
</comment>
<dbReference type="OMA" id="EMEFINI"/>
<gene>
    <name evidence="4" type="ORF">KI387_015160</name>
</gene>
<evidence type="ECO:0000259" key="3">
    <source>
        <dbReference type="Pfam" id="PF01156"/>
    </source>
</evidence>
<evidence type="ECO:0000313" key="4">
    <source>
        <dbReference type="EMBL" id="KAH9320521.1"/>
    </source>
</evidence>
<keyword evidence="5" id="KW-1185">Reference proteome</keyword>
<feature type="non-terminal residue" evidence="4">
    <location>
        <position position="1"/>
    </location>
</feature>
<dbReference type="EMBL" id="JAHRHJ020000003">
    <property type="protein sequence ID" value="KAH9320521.1"/>
    <property type="molecule type" value="Genomic_DNA"/>
</dbReference>
<feature type="region of interest" description="Disordered" evidence="2">
    <location>
        <begin position="611"/>
        <end position="630"/>
    </location>
</feature>
<dbReference type="SUPFAM" id="SSF53590">
    <property type="entry name" value="Nucleoside hydrolase"/>
    <property type="match status" value="2"/>
</dbReference>
<feature type="domain" description="Inosine/uridine-preferring nucleoside hydrolase" evidence="3">
    <location>
        <begin position="499"/>
        <end position="845"/>
    </location>
</feature>
<organism evidence="4 5">
    <name type="scientific">Taxus chinensis</name>
    <name type="common">Chinese yew</name>
    <name type="synonym">Taxus wallichiana var. chinensis</name>
    <dbReference type="NCBI Taxonomy" id="29808"/>
    <lineage>
        <taxon>Eukaryota</taxon>
        <taxon>Viridiplantae</taxon>
        <taxon>Streptophyta</taxon>
        <taxon>Embryophyta</taxon>
        <taxon>Tracheophyta</taxon>
        <taxon>Spermatophyta</taxon>
        <taxon>Pinopsida</taxon>
        <taxon>Pinidae</taxon>
        <taxon>Conifers II</taxon>
        <taxon>Cupressales</taxon>
        <taxon>Taxaceae</taxon>
        <taxon>Taxus</taxon>
    </lineage>
</organism>
<proteinExistence type="inferred from homology"/>
<feature type="domain" description="Inosine/uridine-preferring nucleoside hydrolase" evidence="3">
    <location>
        <begin position="30"/>
        <end position="368"/>
    </location>
</feature>
<dbReference type="InterPro" id="IPR001910">
    <property type="entry name" value="Inosine/uridine_hydrolase_dom"/>
</dbReference>
<evidence type="ECO:0000313" key="5">
    <source>
        <dbReference type="Proteomes" id="UP000824469"/>
    </source>
</evidence>
<protein>
    <recommendedName>
        <fullName evidence="3">Inosine/uridine-preferring nucleoside hydrolase domain-containing protein</fullName>
    </recommendedName>
</protein>
<dbReference type="GO" id="GO:0016799">
    <property type="term" value="F:hydrolase activity, hydrolyzing N-glycosyl compounds"/>
    <property type="evidence" value="ECO:0007669"/>
    <property type="project" value="InterPro"/>
</dbReference>
<evidence type="ECO:0000256" key="1">
    <source>
        <dbReference type="ARBA" id="ARBA00009176"/>
    </source>
</evidence>
<dbReference type="PANTHER" id="PTHR46692">
    <property type="entry name" value="INOSINE-URIDINE PREFERRING NUCLEOSIDE HYDROLASE FAMILY PROTEIN"/>
    <property type="match status" value="1"/>
</dbReference>
<accession>A0AA38GBP6</accession>
<dbReference type="Gene3D" id="3.90.245.10">
    <property type="entry name" value="Ribonucleoside hydrolase-like"/>
    <property type="match status" value="2"/>
</dbReference>
<dbReference type="Pfam" id="PF01156">
    <property type="entry name" value="IU_nuc_hydro"/>
    <property type="match status" value="2"/>
</dbReference>
<dbReference type="InterPro" id="IPR036452">
    <property type="entry name" value="Ribo_hydro-like"/>
</dbReference>
<dbReference type="Proteomes" id="UP000824469">
    <property type="component" value="Unassembled WGS sequence"/>
</dbReference>
<name>A0AA38GBP6_TAXCH</name>
<dbReference type="PANTHER" id="PTHR46692:SF1">
    <property type="entry name" value="NUCLEOSIDE HYDROLASE 3-RELATED"/>
    <property type="match status" value="1"/>
</dbReference>